<evidence type="ECO:0000313" key="2">
    <source>
        <dbReference type="EMBL" id="AKF10004.1"/>
    </source>
</evidence>
<proteinExistence type="predicted"/>
<dbReference type="Proteomes" id="UP000034883">
    <property type="component" value="Chromosome"/>
</dbReference>
<evidence type="ECO:0000313" key="3">
    <source>
        <dbReference type="Proteomes" id="UP000034883"/>
    </source>
</evidence>
<dbReference type="KEGG" id="samy:DB32_007153"/>
<keyword evidence="3" id="KW-1185">Reference proteome</keyword>
<gene>
    <name evidence="2" type="ORF">DB32_007153</name>
</gene>
<dbReference type="STRING" id="927083.DB32_007153"/>
<dbReference type="OrthoDB" id="5917708at2"/>
<protein>
    <submittedName>
        <fullName evidence="2">Uncharacterized protein</fullName>
    </submittedName>
</protein>
<feature type="region of interest" description="Disordered" evidence="1">
    <location>
        <begin position="65"/>
        <end position="88"/>
    </location>
</feature>
<feature type="compositionally biased region" description="Basic and acidic residues" evidence="1">
    <location>
        <begin position="72"/>
        <end position="88"/>
    </location>
</feature>
<evidence type="ECO:0000256" key="1">
    <source>
        <dbReference type="SAM" id="MobiDB-lite"/>
    </source>
</evidence>
<sequence>MNIGDYSEWRRHRGDRAKYACFRCRVCFKWPHERAASVSGQRRCFARPLSVPTCPHCRATMRPMGYTYEPPPRQDRRAWERDARRYAR</sequence>
<dbReference type="EMBL" id="CP011125">
    <property type="protein sequence ID" value="AKF10004.1"/>
    <property type="molecule type" value="Genomic_DNA"/>
</dbReference>
<name>A0A0F6SH85_9BACT</name>
<dbReference type="RefSeq" id="WP_053237000.1">
    <property type="nucleotide sequence ID" value="NZ_CP011125.1"/>
</dbReference>
<accession>A0A0F6SH85</accession>
<reference evidence="2 3" key="1">
    <citation type="submission" date="2015-03" db="EMBL/GenBank/DDBJ databases">
        <title>Genome assembly of Sandaracinus amylolyticus DSM 53668.</title>
        <authorList>
            <person name="Sharma G."/>
            <person name="Subramanian S."/>
        </authorList>
    </citation>
    <scope>NUCLEOTIDE SEQUENCE [LARGE SCALE GENOMIC DNA]</scope>
    <source>
        <strain evidence="2 3">DSM 53668</strain>
    </source>
</reference>
<organism evidence="2 3">
    <name type="scientific">Sandaracinus amylolyticus</name>
    <dbReference type="NCBI Taxonomy" id="927083"/>
    <lineage>
        <taxon>Bacteria</taxon>
        <taxon>Pseudomonadati</taxon>
        <taxon>Myxococcota</taxon>
        <taxon>Polyangia</taxon>
        <taxon>Polyangiales</taxon>
        <taxon>Sandaracinaceae</taxon>
        <taxon>Sandaracinus</taxon>
    </lineage>
</organism>
<dbReference type="AlphaFoldDB" id="A0A0F6SH85"/>